<dbReference type="PANTHER" id="PTHR31571:SF2">
    <property type="entry name" value="HISTONE ACETYLTRANSFERASE RTT109"/>
    <property type="match status" value="1"/>
</dbReference>
<evidence type="ECO:0000256" key="3">
    <source>
        <dbReference type="ARBA" id="ARBA00022679"/>
    </source>
</evidence>
<evidence type="ECO:0000256" key="8">
    <source>
        <dbReference type="ARBA" id="ARBA00023242"/>
    </source>
</evidence>
<dbReference type="InterPro" id="IPR016849">
    <property type="entry name" value="Rtt109"/>
</dbReference>
<evidence type="ECO:0000256" key="7">
    <source>
        <dbReference type="ARBA" id="ARBA00023163"/>
    </source>
</evidence>
<dbReference type="AlphaFoldDB" id="A0A409YQT0"/>
<dbReference type="PROSITE" id="PS51728">
    <property type="entry name" value="RTT109_HAT"/>
    <property type="match status" value="1"/>
</dbReference>
<gene>
    <name evidence="11" type="ORF">CVT24_007980</name>
</gene>
<organism evidence="11 12">
    <name type="scientific">Panaeolus cyanescens</name>
    <dbReference type="NCBI Taxonomy" id="181874"/>
    <lineage>
        <taxon>Eukaryota</taxon>
        <taxon>Fungi</taxon>
        <taxon>Dikarya</taxon>
        <taxon>Basidiomycota</taxon>
        <taxon>Agaricomycotina</taxon>
        <taxon>Agaricomycetes</taxon>
        <taxon>Agaricomycetidae</taxon>
        <taxon>Agaricales</taxon>
        <taxon>Agaricineae</taxon>
        <taxon>Galeropsidaceae</taxon>
        <taxon>Panaeolus</taxon>
    </lineage>
</organism>
<keyword evidence="7" id="KW-0804">Transcription</keyword>
<evidence type="ECO:0000256" key="4">
    <source>
        <dbReference type="ARBA" id="ARBA00022763"/>
    </source>
</evidence>
<evidence type="ECO:0000256" key="10">
    <source>
        <dbReference type="SAM" id="MobiDB-lite"/>
    </source>
</evidence>
<feature type="compositionally biased region" description="Low complexity" evidence="10">
    <location>
        <begin position="1"/>
        <end position="16"/>
    </location>
</feature>
<comment type="subcellular location">
    <subcellularLocation>
        <location evidence="1">Nucleus</location>
    </subcellularLocation>
</comment>
<comment type="catalytic activity">
    <reaction evidence="9">
        <text>L-lysyl-[histone] + acetyl-CoA = N(6)-acetyl-L-lysyl-[histone] + CoA + H(+)</text>
        <dbReference type="Rhea" id="RHEA:21992"/>
        <dbReference type="Rhea" id="RHEA-COMP:9845"/>
        <dbReference type="Rhea" id="RHEA-COMP:11338"/>
        <dbReference type="ChEBI" id="CHEBI:15378"/>
        <dbReference type="ChEBI" id="CHEBI:29969"/>
        <dbReference type="ChEBI" id="CHEBI:57287"/>
        <dbReference type="ChEBI" id="CHEBI:57288"/>
        <dbReference type="ChEBI" id="CHEBI:61930"/>
        <dbReference type="EC" id="2.3.1.48"/>
    </reaction>
    <physiologicalReaction direction="left-to-right" evidence="9">
        <dbReference type="Rhea" id="RHEA:21993"/>
    </physiologicalReaction>
</comment>
<keyword evidence="8" id="KW-0539">Nucleus</keyword>
<evidence type="ECO:0000313" key="12">
    <source>
        <dbReference type="Proteomes" id="UP000284842"/>
    </source>
</evidence>
<feature type="region of interest" description="Disordered" evidence="10">
    <location>
        <begin position="1"/>
        <end position="53"/>
    </location>
</feature>
<dbReference type="Proteomes" id="UP000284842">
    <property type="component" value="Unassembled WGS sequence"/>
</dbReference>
<feature type="compositionally biased region" description="Basic and acidic residues" evidence="10">
    <location>
        <begin position="356"/>
        <end position="372"/>
    </location>
</feature>
<sequence>MSPSSSSTTAAEQQAEPVLPSTPPRASFKQLPGDASTPPPTSTTFNLNAQDPRPKLRDHLLNVLKGLPGTRTFHVHVLQTAPRKSNALFPFAKPKPARAYLQDILILCSEQDGLHPPTTSMDPELVSEAKKSESPRVMVTAIEANVYLLAATSSAVLYISKVDTTGQGAQPSPTTALVRALIGFFLDPFTRPVPADQVWVQLFARAQSQYLFPNSADWSGKKPLGDRQLCAWWRKVLGRTAEDVKKAYEDRRKVEGGEEMDMRMFYILPGFTELEGAHALKVAGGVNGDDGKGWVYGHPYSQKGVRLPCPGAEEGAKNLGVYIPYFDDDPKSRFLDEIAYTTDGDIKSPQKKRQKMDKVQDKREESGAIEKKDDTKALGELGKVSADEFWERMSFRQECVAGAMTGFFTVIGACAGRYGRKESGLAPQAGQVSSALNKRVMTNLVTGSEFSSRERAIRSTESLETSIKGLCQGLIPTTTTTTSTTVNGFLSAEPSTPRPRRLELEVSPNPFPEPETTAETYTDYIYGIALVHNAKASVDKKSENEPVRVLAVRKKTKRVK</sequence>
<accession>A0A409YQT0</accession>
<evidence type="ECO:0000256" key="6">
    <source>
        <dbReference type="ARBA" id="ARBA00023015"/>
    </source>
</evidence>
<dbReference type="STRING" id="181874.A0A409YQT0"/>
<evidence type="ECO:0000313" key="11">
    <source>
        <dbReference type="EMBL" id="PPR05365.1"/>
    </source>
</evidence>
<dbReference type="GO" id="GO:0006974">
    <property type="term" value="P:DNA damage response"/>
    <property type="evidence" value="ECO:0007669"/>
    <property type="project" value="UniProtKB-KW"/>
</dbReference>
<dbReference type="InterPro" id="IPR013178">
    <property type="entry name" value="Histone_AcTrfase_Rtt109/CBP"/>
</dbReference>
<keyword evidence="12" id="KW-1185">Reference proteome</keyword>
<dbReference type="PANTHER" id="PTHR31571">
    <property type="entry name" value="ALTERED INHERITANCE OF MITOCHONDRIA PROTEIN 6"/>
    <property type="match status" value="1"/>
</dbReference>
<feature type="region of interest" description="Disordered" evidence="10">
    <location>
        <begin position="482"/>
        <end position="515"/>
    </location>
</feature>
<evidence type="ECO:0000256" key="9">
    <source>
        <dbReference type="ARBA" id="ARBA00048940"/>
    </source>
</evidence>
<protein>
    <recommendedName>
        <fullName evidence="2">histone acetyltransferase</fullName>
        <ecNumber evidence="2">2.3.1.48</ecNumber>
    </recommendedName>
</protein>
<dbReference type="EMBL" id="NHTK01000814">
    <property type="protein sequence ID" value="PPR05365.1"/>
    <property type="molecule type" value="Genomic_DNA"/>
</dbReference>
<reference evidence="11 12" key="1">
    <citation type="journal article" date="2018" name="Evol. Lett.">
        <title>Horizontal gene cluster transfer increased hallucinogenic mushroom diversity.</title>
        <authorList>
            <person name="Reynolds H.T."/>
            <person name="Vijayakumar V."/>
            <person name="Gluck-Thaler E."/>
            <person name="Korotkin H.B."/>
            <person name="Matheny P.B."/>
            <person name="Slot J.C."/>
        </authorList>
    </citation>
    <scope>NUCLEOTIDE SEQUENCE [LARGE SCALE GENOMIC DNA]</scope>
    <source>
        <strain evidence="11 12">2629</strain>
    </source>
</reference>
<dbReference type="SMART" id="SM01250">
    <property type="entry name" value="KAT11"/>
    <property type="match status" value="1"/>
</dbReference>
<keyword evidence="3" id="KW-0808">Transferase</keyword>
<keyword evidence="5" id="KW-0007">Acetylation</keyword>
<dbReference type="OrthoDB" id="3361892at2759"/>
<keyword evidence="6" id="KW-0805">Transcription regulation</keyword>
<dbReference type="InParanoid" id="A0A409YQT0"/>
<comment type="caution">
    <text evidence="11">The sequence shown here is derived from an EMBL/GenBank/DDBJ whole genome shotgun (WGS) entry which is preliminary data.</text>
</comment>
<proteinExistence type="predicted"/>
<feature type="region of interest" description="Disordered" evidence="10">
    <location>
        <begin position="345"/>
        <end position="372"/>
    </location>
</feature>
<dbReference type="FunCoup" id="A0A409YQT0">
    <property type="interactions" value="118"/>
</dbReference>
<dbReference type="GO" id="GO:0005634">
    <property type="term" value="C:nucleus"/>
    <property type="evidence" value="ECO:0007669"/>
    <property type="project" value="UniProtKB-SubCell"/>
</dbReference>
<dbReference type="GO" id="GO:0006355">
    <property type="term" value="P:regulation of DNA-templated transcription"/>
    <property type="evidence" value="ECO:0007669"/>
    <property type="project" value="InterPro"/>
</dbReference>
<evidence type="ECO:0000256" key="5">
    <source>
        <dbReference type="ARBA" id="ARBA00022990"/>
    </source>
</evidence>
<dbReference type="GO" id="GO:0032931">
    <property type="term" value="F:histone H3K56 acetyltransferase activity"/>
    <property type="evidence" value="ECO:0007669"/>
    <property type="project" value="TreeGrafter"/>
</dbReference>
<dbReference type="InterPro" id="IPR051236">
    <property type="entry name" value="HAT_RTT109-like"/>
</dbReference>
<evidence type="ECO:0000256" key="1">
    <source>
        <dbReference type="ARBA" id="ARBA00004123"/>
    </source>
</evidence>
<dbReference type="EC" id="2.3.1.48" evidence="2"/>
<dbReference type="Pfam" id="PF08214">
    <property type="entry name" value="HAT_KAT11"/>
    <property type="match status" value="1"/>
</dbReference>
<evidence type="ECO:0000256" key="2">
    <source>
        <dbReference type="ARBA" id="ARBA00013184"/>
    </source>
</evidence>
<name>A0A409YQT0_9AGAR</name>
<keyword evidence="4" id="KW-0227">DNA damage</keyword>